<dbReference type="AlphaFoldDB" id="A0A085APX2"/>
<evidence type="ECO:0000313" key="6">
    <source>
        <dbReference type="Proteomes" id="UP000028630"/>
    </source>
</evidence>
<proteinExistence type="predicted"/>
<evidence type="ECO:0000256" key="3">
    <source>
        <dbReference type="SAM" id="Phobius"/>
    </source>
</evidence>
<keyword evidence="3" id="KW-0812">Transmembrane</keyword>
<dbReference type="RefSeq" id="WP_038153696.1">
    <property type="nucleotide sequence ID" value="NZ_JMTB01000019.1"/>
</dbReference>
<dbReference type="InterPro" id="IPR013491">
    <property type="entry name" value="Tape_meas_N"/>
</dbReference>
<dbReference type="OrthoDB" id="79849at2"/>
<accession>A0A085APX2</accession>
<dbReference type="NCBIfam" id="TIGR02675">
    <property type="entry name" value="tape_meas_nterm"/>
    <property type="match status" value="1"/>
</dbReference>
<comment type="caution">
    <text evidence="5">The sequence shown here is derived from an EMBL/GenBank/DDBJ whole genome shotgun (WGS) entry which is preliminary data.</text>
</comment>
<keyword evidence="3" id="KW-1133">Transmembrane helix</keyword>
<reference evidence="6" key="1">
    <citation type="submission" date="2014-05" db="EMBL/GenBank/DDBJ databases">
        <title>ATOL: Assembling a taxonomically balanced genome-scale reconstruction of the evolutionary history of the Enterobacteriaceae.</title>
        <authorList>
            <person name="Plunkett G. III"/>
            <person name="Neeno-Eckwall E.C."/>
            <person name="Glasner J.D."/>
            <person name="Perna N.T."/>
        </authorList>
    </citation>
    <scope>NUCLEOTIDE SEQUENCE [LARGE SCALE GENOMIC DNA]</scope>
    <source>
        <strain evidence="6">ATCC 49490</strain>
    </source>
</reference>
<name>A0A085APX2_9ENTR</name>
<gene>
    <name evidence="5" type="ORF">GTGU_00314</name>
</gene>
<evidence type="ECO:0000259" key="4">
    <source>
        <dbReference type="Pfam" id="PF20155"/>
    </source>
</evidence>
<organism evidence="5 6">
    <name type="scientific">Trabulsiella guamensis ATCC 49490</name>
    <dbReference type="NCBI Taxonomy" id="1005994"/>
    <lineage>
        <taxon>Bacteria</taxon>
        <taxon>Pseudomonadati</taxon>
        <taxon>Pseudomonadota</taxon>
        <taxon>Gammaproteobacteria</taxon>
        <taxon>Enterobacterales</taxon>
        <taxon>Enterobacteriaceae</taxon>
        <taxon>Trabulsiella</taxon>
    </lineage>
</organism>
<dbReference type="Pfam" id="PF20155">
    <property type="entry name" value="TMP_3"/>
    <property type="match status" value="1"/>
</dbReference>
<dbReference type="eggNOG" id="COG3096">
    <property type="taxonomic scope" value="Bacteria"/>
</dbReference>
<dbReference type="EMBL" id="JMTB01000019">
    <property type="protein sequence ID" value="KFC12267.1"/>
    <property type="molecule type" value="Genomic_DNA"/>
</dbReference>
<dbReference type="eggNOG" id="COG5281">
    <property type="taxonomic scope" value="Bacteria"/>
</dbReference>
<feature type="domain" description="Tape measure protein N-terminal" evidence="4">
    <location>
        <begin position="68"/>
        <end position="256"/>
    </location>
</feature>
<keyword evidence="1" id="KW-0175">Coiled coil</keyword>
<feature type="compositionally biased region" description="Basic and acidic residues" evidence="2">
    <location>
        <begin position="663"/>
        <end position="680"/>
    </location>
</feature>
<feature type="transmembrane region" description="Helical" evidence="3">
    <location>
        <begin position="998"/>
        <end position="1020"/>
    </location>
</feature>
<feature type="coiled-coil region" evidence="1">
    <location>
        <begin position="436"/>
        <end position="548"/>
    </location>
</feature>
<keyword evidence="3" id="KW-0472">Membrane</keyword>
<evidence type="ECO:0000256" key="2">
    <source>
        <dbReference type="SAM" id="MobiDB-lite"/>
    </source>
</evidence>
<protein>
    <submittedName>
        <fullName evidence="5">Phage tail length tape-measure protein</fullName>
    </submittedName>
</protein>
<keyword evidence="6" id="KW-1185">Reference proteome</keyword>
<evidence type="ECO:0000313" key="5">
    <source>
        <dbReference type="EMBL" id="KFC12267.1"/>
    </source>
</evidence>
<dbReference type="Proteomes" id="UP000028630">
    <property type="component" value="Unassembled WGS sequence"/>
</dbReference>
<sequence length="1134" mass="118911">MAENVGNIYYEIDMDVRGLLSAQQQVNRRLDALESGFDGTTRAVAGTERSMSGLSKVAVALATALSARQIGEYADAWANLSNKLANSLRPNEQLIDVTERVFNITQQTRSSLGATASLYSRLERATRQYGTSTEDIARLTTIINQGFVVSGASAQEAENAIIQLSQGLASGALRGDEFNSVNENGNRLMVALADSMGVTIGQMRQLAADGKLTTEVIVNGLLSQGSAIGAEFAKTTATISQSMQTAGNNITKFFGENSTVKTGVAIFNNAIVSISENIGALSGVLTAVAAVMGSRYVGALTLATAQKLKGVVASRNLAAAEALEAQASANKAAADLRSAAVAKERALDEIRLAEMQKQSAISATNSAAAEQRLSAARVAAAGAVDNYNRALAANRVAQSGLVAGGSLLSRGLSLIGGPAGAAMLAASAIIYFSQRAKEARDNANNLADSVNELSSKFQTMSNTELSASIAKMSQTLPELNDAVDDAQDKFNAATAAVQRQQREIDNWGTNTTRGRQAAEALGGAQDELAVATLELERAQNRLSQTQNGINIGRATLNGTMRQGIDLLRRDGEEAGVAAGMMGKLGDMINFAAKEKDKFNASSLVVERPKDVQEYLDKQQEQVNLQSELNDRKREQLRAEQDIRKLGGSDADVRLARDRAAAEFDAKKAQQDSKRATKDAASEASKYGNQQESIAQKLANLKQQAELAAGSTSELSREQQLLAAEQSLGAHATDEQKKKAREYKAAAIDAASAAKGVTEALKAIPEQAENKSYADSMQNLKAALNAGKIDLQEYNISTERMAAEHQANLAKIRADQAVTPQQEAVGGVDPVQQLANENARKIALINQYEQQGLLAHQNALALRNEADTLYEQQRIAAQWEIWKNQSTGNQMLAAGFESLAGNASNAFTGILTGSMSAQEAMQSLASNALNSLINGFVQMGIDWVKSAVMGSAAQTSAIATTTAAQAAGLATTTATSTASAATTMAAWTPAAAVASIGSFGGAAAIGIAALVAALAMAGGLAGKRKNGGPVSAGSMYQVGEGGMPEIYRASTGKQYMIPGDNGRVISNKDISGGSSGGIVVYNNVQNYTSSSVDSQSRVNNDGSITIDTIVADINQGGRISQAIQNNHQAPRKARE</sequence>
<evidence type="ECO:0000256" key="1">
    <source>
        <dbReference type="SAM" id="Coils"/>
    </source>
</evidence>
<feature type="region of interest" description="Disordered" evidence="2">
    <location>
        <begin position="663"/>
        <end position="687"/>
    </location>
</feature>